<gene>
    <name evidence="5" type="ORF">K7432_004299</name>
</gene>
<dbReference type="Gene3D" id="1.10.287.1150">
    <property type="entry name" value="TPP helical domain"/>
    <property type="match status" value="1"/>
</dbReference>
<keyword evidence="4" id="KW-0786">Thiamine pyrophosphate</keyword>
<dbReference type="PANTHER" id="PTHR23152">
    <property type="entry name" value="2-OXOGLUTARATE DEHYDROGENASE"/>
    <property type="match status" value="1"/>
</dbReference>
<dbReference type="PANTHER" id="PTHR23152:SF4">
    <property type="entry name" value="2-OXOADIPATE DEHYDROGENASE COMPLEX COMPONENT E1"/>
    <property type="match status" value="1"/>
</dbReference>
<sequence>MFLQRKPIELRTAIWSALSRRIVPLVTNAPRLDMWARTHESSLDPELYGLNKNTKLYALEGILSMNGLEKATLAQIIDHLERTYCSHIAFEFMHIADENLRRWFMNKAGTYINTLFTEQEKLQFLDLITRSETF</sequence>
<name>A0ABR2WYJ4_9FUNG</name>
<proteinExistence type="inferred from homology"/>
<dbReference type="SUPFAM" id="SSF52518">
    <property type="entry name" value="Thiamin diphosphate-binding fold (THDP-binding)"/>
    <property type="match status" value="1"/>
</dbReference>
<comment type="similarity">
    <text evidence="2">Belongs to the alpha-ketoglutarate dehydrogenase family.</text>
</comment>
<protein>
    <submittedName>
        <fullName evidence="5">Uncharacterized protein</fullName>
    </submittedName>
</protein>
<evidence type="ECO:0000256" key="4">
    <source>
        <dbReference type="ARBA" id="ARBA00023052"/>
    </source>
</evidence>
<dbReference type="Proteomes" id="UP001479436">
    <property type="component" value="Unassembled WGS sequence"/>
</dbReference>
<evidence type="ECO:0000256" key="3">
    <source>
        <dbReference type="ARBA" id="ARBA00023002"/>
    </source>
</evidence>
<evidence type="ECO:0000313" key="5">
    <source>
        <dbReference type="EMBL" id="KAK9766539.1"/>
    </source>
</evidence>
<comment type="cofactor">
    <cofactor evidence="1">
        <name>thiamine diphosphate</name>
        <dbReference type="ChEBI" id="CHEBI:58937"/>
    </cofactor>
</comment>
<keyword evidence="6" id="KW-1185">Reference proteome</keyword>
<organism evidence="5 6">
    <name type="scientific">Basidiobolus ranarum</name>
    <dbReference type="NCBI Taxonomy" id="34480"/>
    <lineage>
        <taxon>Eukaryota</taxon>
        <taxon>Fungi</taxon>
        <taxon>Fungi incertae sedis</taxon>
        <taxon>Zoopagomycota</taxon>
        <taxon>Entomophthoromycotina</taxon>
        <taxon>Basidiobolomycetes</taxon>
        <taxon>Basidiobolales</taxon>
        <taxon>Basidiobolaceae</taxon>
        <taxon>Basidiobolus</taxon>
    </lineage>
</organism>
<dbReference type="InterPro" id="IPR011603">
    <property type="entry name" value="2oxoglutarate_DH_E1"/>
</dbReference>
<evidence type="ECO:0000256" key="2">
    <source>
        <dbReference type="ARBA" id="ARBA00006936"/>
    </source>
</evidence>
<dbReference type="EMBL" id="JASJQH010000146">
    <property type="protein sequence ID" value="KAK9766539.1"/>
    <property type="molecule type" value="Genomic_DNA"/>
</dbReference>
<accession>A0ABR2WYJ4</accession>
<comment type="caution">
    <text evidence="5">The sequence shown here is derived from an EMBL/GenBank/DDBJ whole genome shotgun (WGS) entry which is preliminary data.</text>
</comment>
<reference evidence="5 6" key="1">
    <citation type="submission" date="2023-04" db="EMBL/GenBank/DDBJ databases">
        <title>Genome of Basidiobolus ranarum AG-B5.</title>
        <authorList>
            <person name="Stajich J.E."/>
            <person name="Carter-House D."/>
            <person name="Gryganskyi A."/>
        </authorList>
    </citation>
    <scope>NUCLEOTIDE SEQUENCE [LARGE SCALE GENOMIC DNA]</scope>
    <source>
        <strain evidence="5 6">AG-B5</strain>
    </source>
</reference>
<evidence type="ECO:0000313" key="6">
    <source>
        <dbReference type="Proteomes" id="UP001479436"/>
    </source>
</evidence>
<evidence type="ECO:0000256" key="1">
    <source>
        <dbReference type="ARBA" id="ARBA00001964"/>
    </source>
</evidence>
<keyword evidence="3" id="KW-0560">Oxidoreductase</keyword>
<dbReference type="InterPro" id="IPR029061">
    <property type="entry name" value="THDP-binding"/>
</dbReference>